<gene>
    <name evidence="2" type="ORF">CRG98_013448</name>
</gene>
<organism evidence="2 3">
    <name type="scientific">Punica granatum</name>
    <name type="common">Pomegranate</name>
    <dbReference type="NCBI Taxonomy" id="22663"/>
    <lineage>
        <taxon>Eukaryota</taxon>
        <taxon>Viridiplantae</taxon>
        <taxon>Streptophyta</taxon>
        <taxon>Embryophyta</taxon>
        <taxon>Tracheophyta</taxon>
        <taxon>Spermatophyta</taxon>
        <taxon>Magnoliopsida</taxon>
        <taxon>eudicotyledons</taxon>
        <taxon>Gunneridae</taxon>
        <taxon>Pentapetalae</taxon>
        <taxon>rosids</taxon>
        <taxon>malvids</taxon>
        <taxon>Myrtales</taxon>
        <taxon>Lythraceae</taxon>
        <taxon>Punica</taxon>
    </lineage>
</organism>
<proteinExistence type="predicted"/>
<keyword evidence="1" id="KW-0812">Transmembrane</keyword>
<keyword evidence="1" id="KW-0472">Membrane</keyword>
<evidence type="ECO:0000313" key="2">
    <source>
        <dbReference type="EMBL" id="PKI66150.1"/>
    </source>
</evidence>
<comment type="caution">
    <text evidence="2">The sequence shown here is derived from an EMBL/GenBank/DDBJ whole genome shotgun (WGS) entry which is preliminary data.</text>
</comment>
<feature type="transmembrane region" description="Helical" evidence="1">
    <location>
        <begin position="218"/>
        <end position="237"/>
    </location>
</feature>
<name>A0A2I0KD52_PUNGR</name>
<dbReference type="EMBL" id="PGOL01000685">
    <property type="protein sequence ID" value="PKI66150.1"/>
    <property type="molecule type" value="Genomic_DNA"/>
</dbReference>
<reference evidence="2 3" key="1">
    <citation type="submission" date="2017-11" db="EMBL/GenBank/DDBJ databases">
        <title>De-novo sequencing of pomegranate (Punica granatum L.) genome.</title>
        <authorList>
            <person name="Akparov Z."/>
            <person name="Amiraslanov A."/>
            <person name="Hajiyeva S."/>
            <person name="Abbasov M."/>
            <person name="Kaur K."/>
            <person name="Hamwieh A."/>
            <person name="Solovyev V."/>
            <person name="Salamov A."/>
            <person name="Braich B."/>
            <person name="Kosarev P."/>
            <person name="Mahmoud A."/>
            <person name="Hajiyev E."/>
            <person name="Babayeva S."/>
            <person name="Izzatullayeva V."/>
            <person name="Mammadov A."/>
            <person name="Mammadov A."/>
            <person name="Sharifova S."/>
            <person name="Ojaghi J."/>
            <person name="Eynullazada K."/>
            <person name="Bayramov B."/>
            <person name="Abdulazimova A."/>
            <person name="Shahmuradov I."/>
        </authorList>
    </citation>
    <scope>NUCLEOTIDE SEQUENCE [LARGE SCALE GENOMIC DNA]</scope>
    <source>
        <strain evidence="3">cv. AG2017</strain>
        <tissue evidence="2">Leaf</tissue>
    </source>
</reference>
<protein>
    <submittedName>
        <fullName evidence="2">Uncharacterized protein</fullName>
    </submittedName>
</protein>
<dbReference type="Proteomes" id="UP000233551">
    <property type="component" value="Unassembled WGS sequence"/>
</dbReference>
<evidence type="ECO:0000256" key="1">
    <source>
        <dbReference type="SAM" id="Phobius"/>
    </source>
</evidence>
<keyword evidence="1" id="KW-1133">Transmembrane helix</keyword>
<evidence type="ECO:0000313" key="3">
    <source>
        <dbReference type="Proteomes" id="UP000233551"/>
    </source>
</evidence>
<sequence>MRMRSHFRRPQCEASKAPIGYARAYRDILNDALAALSIIRRARRLRTLLVRVAPRGFRPSVLDSFISRVCKGEGFDLRLGFVLCPVYLLKLLDFALRGSFGDRGCPGMSVECGCPGLRSLRWTPFLTVFVAPVEDTPKRIGALEVGESVCCPGSRSVAIAEGGLGPFFDRRHACARSPVAGGLGHAMFVGAVACDLSWREGRASVFGAQRGSREVFPVSIVSFGIQVAFLSVISCNGKRGTMKEQTMFAVFTQGRKGSN</sequence>
<dbReference type="AlphaFoldDB" id="A0A2I0KD52"/>
<accession>A0A2I0KD52</accession>
<keyword evidence="3" id="KW-1185">Reference proteome</keyword>